<dbReference type="EMBL" id="AP019400">
    <property type="protein sequence ID" value="BBI30983.1"/>
    <property type="molecule type" value="Genomic_DNA"/>
</dbReference>
<feature type="domain" description="Ig-like" evidence="1">
    <location>
        <begin position="905"/>
        <end position="971"/>
    </location>
</feature>
<dbReference type="AlphaFoldDB" id="A0A3T1CYP8"/>
<protein>
    <submittedName>
        <fullName evidence="3">Uncharacterized protein</fullName>
    </submittedName>
</protein>
<gene>
    <name evidence="3" type="ORF">KCTCHS21_03820</name>
</gene>
<accession>A0A3T1CYP8</accession>
<dbReference type="Proteomes" id="UP000289856">
    <property type="component" value="Chromosome"/>
</dbReference>
<sequence>MYLLKNKATKSSLTRRAFSFVLMLSMILSMMIPTLGVSVAAADTGSDVVLMSLTKTSATVAETGNQFTTESGVFAGVSNLTAWSNNTQKVVGGAGKTPIVFNNAQTTGGWKPVSVAGLDNADAFQIKFSTLGYQNIRFTSKQKSTGSGPDAFLLAYSVGGPTGSYTVIPNSATGTSGIPAISRVSNDTYDALQATYDNFVLPSEMNNVSEIYLRVVFNGLTTLGANGNTSINDIVIIGDKAAKADVSLMSLTKTSATVAETGNQFTTESGVFAGVSNLTAWSNNTQKVVGGAGKTPIVFNNAQTTGGWKPVSVAGLDNADAFQIKFSTLGYQNIRFTSKQKSTGSGPDAFLLAYSVGNPTGPYTVIPNSATGTGGIPAISRVSNDNYDALQATYDNFVLPAEMNNVSEIYLRVVFNGLTTLGANGNTSINDIVIIGDEKGSGSATVNKTAFNAVLAEAALKIKGDYTAGTWAVFADAYQSALTVAGDNMATQQEVNAAKISLQSTMNALKRLDEVVDIMDWPGNGGVTAWDTTAKLLQDGSGLDFHDGKLYVVNNKEGKFWALDVALDGTLSYTPGFENGKVVRFKSNNGEPDTEGITVDGQGHVYFASERDNNNKNVNFNSILQVENPLSAATVFTATRQWDITASLPNVSANLGIEAVEWVSNADVAGKLFDANTNAPFDPANYPNATAGGVFFVALEDNGHVYAFVLYDNETFVRIADIDPKLGTAMALNYDEEEGVLWVKADDTKGNVAAIVTFTGTPTVKITHVNPPSGLNKGGNYEGFAIAPSSYAVNGQRPVYHIEDGLKTNSLMIGSISSGYVTGVVVDYSKLAEAIELAAVKVETSYTEETWSRFAAMLTEAQRVFADAKATQQQVDAAKVNLTSAMNALAFKIVKKSLSGIAITTQPTKTQYFVGENLDLDGIAVTGTYDDASTEALTVTAANITGFNSTAAATGQVVTVTVNGKTARFTVDIVATTDYIIGTPIVSITGLSATVSAKINIQQSVTAPATVIFQLMDGKTPVQLMAIKSTIQDGQEVTAQFNLPSAKNYTVKVLIWNDLHGQVSKATPQTSTITPAKP</sequence>
<dbReference type="Pfam" id="PF07554">
    <property type="entry name" value="FIVAR"/>
    <property type="match status" value="2"/>
</dbReference>
<dbReference type="InterPro" id="IPR027372">
    <property type="entry name" value="Phytase-like_dom"/>
</dbReference>
<dbReference type="Gene3D" id="2.60.40.3630">
    <property type="match status" value="1"/>
</dbReference>
<evidence type="ECO:0000313" key="4">
    <source>
        <dbReference type="Proteomes" id="UP000289856"/>
    </source>
</evidence>
<dbReference type="SUPFAM" id="SSF50956">
    <property type="entry name" value="Thermostable phytase (3-phytase)"/>
    <property type="match status" value="1"/>
</dbReference>
<dbReference type="Gene3D" id="1.20.1270.70">
    <property type="entry name" value="Designed single chain three-helix bundle"/>
    <property type="match status" value="2"/>
</dbReference>
<reference evidence="3 4" key="1">
    <citation type="submission" date="2019-01" db="EMBL/GenBank/DDBJ databases">
        <title>Complete genome sequence of Cohnella hallensis HS21 isolated from Korean fir (Abies koreana) rhizospheric soil.</title>
        <authorList>
            <person name="Jiang L."/>
            <person name="Kang S.W."/>
            <person name="Kim S."/>
            <person name="Jung J."/>
            <person name="Kim C.Y."/>
            <person name="Kim D.H."/>
            <person name="Kim S.W."/>
            <person name="Lee J."/>
        </authorList>
    </citation>
    <scope>NUCLEOTIDE SEQUENCE [LARGE SCALE GENOMIC DNA]</scope>
    <source>
        <strain evidence="3 4">HS21</strain>
    </source>
</reference>
<evidence type="ECO:0000259" key="1">
    <source>
        <dbReference type="Pfam" id="PF07523"/>
    </source>
</evidence>
<proteinExistence type="predicted"/>
<organism evidence="3 4">
    <name type="scientific">Cohnella abietis</name>
    <dbReference type="NCBI Taxonomy" id="2507935"/>
    <lineage>
        <taxon>Bacteria</taxon>
        <taxon>Bacillati</taxon>
        <taxon>Bacillota</taxon>
        <taxon>Bacilli</taxon>
        <taxon>Bacillales</taxon>
        <taxon>Paenibacillaceae</taxon>
        <taxon>Cohnella</taxon>
    </lineage>
</organism>
<feature type="domain" description="Phytase-like" evidence="2">
    <location>
        <begin position="541"/>
        <end position="679"/>
    </location>
</feature>
<dbReference type="Pfam" id="PF13449">
    <property type="entry name" value="Phytase-like"/>
    <property type="match status" value="1"/>
</dbReference>
<evidence type="ECO:0000259" key="2">
    <source>
        <dbReference type="Pfam" id="PF13449"/>
    </source>
</evidence>
<dbReference type="InterPro" id="IPR022038">
    <property type="entry name" value="Ig-like_bact"/>
</dbReference>
<keyword evidence="4" id="KW-1185">Reference proteome</keyword>
<evidence type="ECO:0000313" key="3">
    <source>
        <dbReference type="EMBL" id="BBI30983.1"/>
    </source>
</evidence>
<dbReference type="OrthoDB" id="2663432at2"/>
<dbReference type="KEGG" id="cohn:KCTCHS21_03820"/>
<dbReference type="Pfam" id="PF07523">
    <property type="entry name" value="Big_3"/>
    <property type="match status" value="1"/>
</dbReference>
<dbReference type="RefSeq" id="WP_130604871.1">
    <property type="nucleotide sequence ID" value="NZ_AP019400.1"/>
</dbReference>
<name>A0A3T1CYP8_9BACL</name>